<dbReference type="InterPro" id="IPR059000">
    <property type="entry name" value="ATPase_P-type_domA"/>
</dbReference>
<reference evidence="13 14" key="1">
    <citation type="journal article" date="2016" name="Nat. Commun.">
        <title>Thousands of microbial genomes shed light on interconnected biogeochemical processes in an aquifer system.</title>
        <authorList>
            <person name="Anantharaman K."/>
            <person name="Brown C.T."/>
            <person name="Hug L.A."/>
            <person name="Sharon I."/>
            <person name="Castelle C.J."/>
            <person name="Probst A.J."/>
            <person name="Thomas B.C."/>
            <person name="Singh A."/>
            <person name="Wilkins M.J."/>
            <person name="Karaoz U."/>
            <person name="Brodie E.L."/>
            <person name="Williams K.H."/>
            <person name="Hubbard S.S."/>
            <person name="Banfield J.F."/>
        </authorList>
    </citation>
    <scope>NUCLEOTIDE SEQUENCE [LARGE SCALE GENOMIC DNA]</scope>
</reference>
<evidence type="ECO:0000259" key="12">
    <source>
        <dbReference type="PROSITE" id="PS50846"/>
    </source>
</evidence>
<dbReference type="SUPFAM" id="SSF56784">
    <property type="entry name" value="HAD-like"/>
    <property type="match status" value="1"/>
</dbReference>
<keyword evidence="9 11" id="KW-1133">Transmembrane helix</keyword>
<keyword evidence="6 11" id="KW-0547">Nucleotide-binding</keyword>
<evidence type="ECO:0000313" key="13">
    <source>
        <dbReference type="EMBL" id="OGG05297.1"/>
    </source>
</evidence>
<dbReference type="Pfam" id="PF00122">
    <property type="entry name" value="E1-E2_ATPase"/>
    <property type="match status" value="1"/>
</dbReference>
<dbReference type="GO" id="GO:0016887">
    <property type="term" value="F:ATP hydrolysis activity"/>
    <property type="evidence" value="ECO:0007669"/>
    <property type="project" value="InterPro"/>
</dbReference>
<feature type="transmembrane region" description="Helical" evidence="11">
    <location>
        <begin position="181"/>
        <end position="199"/>
    </location>
</feature>
<dbReference type="InterPro" id="IPR027256">
    <property type="entry name" value="P-typ_ATPase_IB"/>
</dbReference>
<dbReference type="NCBIfam" id="TIGR01525">
    <property type="entry name" value="ATPase-IB_hvy"/>
    <property type="match status" value="1"/>
</dbReference>
<dbReference type="GO" id="GO:0005507">
    <property type="term" value="F:copper ion binding"/>
    <property type="evidence" value="ECO:0007669"/>
    <property type="project" value="TreeGrafter"/>
</dbReference>
<evidence type="ECO:0000256" key="7">
    <source>
        <dbReference type="ARBA" id="ARBA00022840"/>
    </source>
</evidence>
<dbReference type="STRING" id="1817867.A3F83_15875"/>
<feature type="transmembrane region" description="Helical" evidence="11">
    <location>
        <begin position="87"/>
        <end position="105"/>
    </location>
</feature>
<dbReference type="InterPro" id="IPR036163">
    <property type="entry name" value="HMA_dom_sf"/>
</dbReference>
<dbReference type="Gene3D" id="3.30.70.100">
    <property type="match status" value="1"/>
</dbReference>
<evidence type="ECO:0000256" key="9">
    <source>
        <dbReference type="ARBA" id="ARBA00022989"/>
    </source>
</evidence>
<evidence type="ECO:0000256" key="2">
    <source>
        <dbReference type="ARBA" id="ARBA00006024"/>
    </source>
</evidence>
<feature type="transmembrane region" description="Helical" evidence="11">
    <location>
        <begin position="368"/>
        <end position="390"/>
    </location>
</feature>
<feature type="transmembrane region" description="Helical" evidence="11">
    <location>
        <begin position="117"/>
        <end position="138"/>
    </location>
</feature>
<dbReference type="PROSITE" id="PS50846">
    <property type="entry name" value="HMA_2"/>
    <property type="match status" value="1"/>
</dbReference>
<dbReference type="PRINTS" id="PR00943">
    <property type="entry name" value="CUATPASE"/>
</dbReference>
<evidence type="ECO:0000256" key="10">
    <source>
        <dbReference type="ARBA" id="ARBA00023136"/>
    </source>
</evidence>
<dbReference type="PANTHER" id="PTHR43520:SF8">
    <property type="entry name" value="P-TYPE CU(+) TRANSPORTER"/>
    <property type="match status" value="1"/>
</dbReference>
<dbReference type="GO" id="GO:0005524">
    <property type="term" value="F:ATP binding"/>
    <property type="evidence" value="ECO:0007669"/>
    <property type="project" value="UniProtKB-UniRule"/>
</dbReference>
<dbReference type="InterPro" id="IPR008250">
    <property type="entry name" value="ATPase_P-typ_transduc_dom_A_sf"/>
</dbReference>
<dbReference type="InterPro" id="IPR006121">
    <property type="entry name" value="HMA_dom"/>
</dbReference>
<dbReference type="Pfam" id="PF00702">
    <property type="entry name" value="Hydrolase"/>
    <property type="match status" value="1"/>
</dbReference>
<dbReference type="SUPFAM" id="SSF81653">
    <property type="entry name" value="Calcium ATPase, transduction domain A"/>
    <property type="match status" value="1"/>
</dbReference>
<dbReference type="InterPro" id="IPR023298">
    <property type="entry name" value="ATPase_P-typ_TM_dom_sf"/>
</dbReference>
<dbReference type="Gene3D" id="3.40.1110.10">
    <property type="entry name" value="Calcium-transporting ATPase, cytoplasmic domain N"/>
    <property type="match status" value="1"/>
</dbReference>
<dbReference type="InterPro" id="IPR036412">
    <property type="entry name" value="HAD-like_sf"/>
</dbReference>
<keyword evidence="8" id="KW-1278">Translocase</keyword>
<evidence type="ECO:0000256" key="6">
    <source>
        <dbReference type="ARBA" id="ARBA00022741"/>
    </source>
</evidence>
<keyword evidence="7 11" id="KW-0067">ATP-binding</keyword>
<dbReference type="PROSITE" id="PS01229">
    <property type="entry name" value="COF_2"/>
    <property type="match status" value="1"/>
</dbReference>
<protein>
    <submittedName>
        <fullName evidence="13">Copper-translocating P-type ATPase</fullName>
    </submittedName>
</protein>
<gene>
    <name evidence="13" type="ORF">A3F83_15875</name>
</gene>
<dbReference type="NCBIfam" id="TIGR01494">
    <property type="entry name" value="ATPase_P-type"/>
    <property type="match status" value="1"/>
</dbReference>
<dbReference type="AlphaFoldDB" id="A0A1F5YZB2"/>
<proteinExistence type="inferred from homology"/>
<dbReference type="GO" id="GO:0055070">
    <property type="term" value="P:copper ion homeostasis"/>
    <property type="evidence" value="ECO:0007669"/>
    <property type="project" value="TreeGrafter"/>
</dbReference>
<name>A0A1F5YZB2_9BACT</name>
<dbReference type="InterPro" id="IPR018303">
    <property type="entry name" value="ATPase_P-typ_P_site"/>
</dbReference>
<keyword evidence="4 11" id="KW-0812">Transmembrane</keyword>
<dbReference type="Gene3D" id="2.70.150.10">
    <property type="entry name" value="Calcium-transporting ATPase, cytoplasmic transduction domain A"/>
    <property type="match status" value="1"/>
</dbReference>
<feature type="domain" description="HMA" evidence="12">
    <location>
        <begin position="1"/>
        <end position="59"/>
    </location>
</feature>
<dbReference type="GO" id="GO:0005886">
    <property type="term" value="C:plasma membrane"/>
    <property type="evidence" value="ECO:0007669"/>
    <property type="project" value="UniProtKB-SubCell"/>
</dbReference>
<accession>A0A1F5YZB2</accession>
<evidence type="ECO:0000256" key="4">
    <source>
        <dbReference type="ARBA" id="ARBA00022692"/>
    </source>
</evidence>
<dbReference type="GO" id="GO:0043682">
    <property type="term" value="F:P-type divalent copper transporter activity"/>
    <property type="evidence" value="ECO:0007669"/>
    <property type="project" value="TreeGrafter"/>
</dbReference>
<dbReference type="SFLD" id="SFLDS00003">
    <property type="entry name" value="Haloacid_Dehalogenase"/>
    <property type="match status" value="1"/>
</dbReference>
<evidence type="ECO:0000256" key="1">
    <source>
        <dbReference type="ARBA" id="ARBA00004651"/>
    </source>
</evidence>
<feature type="transmembrane region" description="Helical" evidence="11">
    <location>
        <begin position="150"/>
        <end position="175"/>
    </location>
</feature>
<keyword evidence="3 11" id="KW-1003">Cell membrane</keyword>
<dbReference type="Pfam" id="PF00403">
    <property type="entry name" value="HMA"/>
    <property type="match status" value="1"/>
</dbReference>
<dbReference type="InterPro" id="IPR044492">
    <property type="entry name" value="P_typ_ATPase_HD_dom"/>
</dbReference>
<dbReference type="PANTHER" id="PTHR43520">
    <property type="entry name" value="ATP7, ISOFORM B"/>
    <property type="match status" value="1"/>
</dbReference>
<evidence type="ECO:0000256" key="11">
    <source>
        <dbReference type="RuleBase" id="RU362081"/>
    </source>
</evidence>
<dbReference type="Proteomes" id="UP000179129">
    <property type="component" value="Unassembled WGS sequence"/>
</dbReference>
<dbReference type="CDD" id="cd00371">
    <property type="entry name" value="HMA"/>
    <property type="match status" value="1"/>
</dbReference>
<dbReference type="PRINTS" id="PR00119">
    <property type="entry name" value="CATATPASE"/>
</dbReference>
<evidence type="ECO:0000256" key="5">
    <source>
        <dbReference type="ARBA" id="ARBA00022723"/>
    </source>
</evidence>
<evidence type="ECO:0000256" key="8">
    <source>
        <dbReference type="ARBA" id="ARBA00022967"/>
    </source>
</evidence>
<evidence type="ECO:0000313" key="14">
    <source>
        <dbReference type="Proteomes" id="UP000179129"/>
    </source>
</evidence>
<organism evidence="13 14">
    <name type="scientific">Candidatus Glassbacteria bacterium RIFCSPLOWO2_12_FULL_58_11</name>
    <dbReference type="NCBI Taxonomy" id="1817867"/>
    <lineage>
        <taxon>Bacteria</taxon>
        <taxon>Candidatus Glassiibacteriota</taxon>
    </lineage>
</organism>
<evidence type="ECO:0000256" key="3">
    <source>
        <dbReference type="ARBA" id="ARBA00022475"/>
    </source>
</evidence>
<comment type="subcellular location">
    <subcellularLocation>
        <location evidence="1">Cell membrane</location>
        <topology evidence="1">Multi-pass membrane protein</topology>
    </subcellularLocation>
</comment>
<dbReference type="EMBL" id="MFIX01000068">
    <property type="protein sequence ID" value="OGG05297.1"/>
    <property type="molecule type" value="Genomic_DNA"/>
</dbReference>
<dbReference type="FunFam" id="2.70.150.10:FF:000020">
    <property type="entry name" value="Copper-exporting P-type ATPase A"/>
    <property type="match status" value="1"/>
</dbReference>
<dbReference type="NCBIfam" id="TIGR01511">
    <property type="entry name" value="ATPase-IB1_Cu"/>
    <property type="match status" value="1"/>
</dbReference>
<keyword evidence="5 11" id="KW-0479">Metal-binding</keyword>
<dbReference type="SFLD" id="SFLDG00002">
    <property type="entry name" value="C1.7:_P-type_atpase_like"/>
    <property type="match status" value="1"/>
</dbReference>
<comment type="caution">
    <text evidence="13">The sequence shown here is derived from an EMBL/GenBank/DDBJ whole genome shotgun (WGS) entry which is preliminary data.</text>
</comment>
<dbReference type="Gene3D" id="3.40.50.1000">
    <property type="entry name" value="HAD superfamily/HAD-like"/>
    <property type="match status" value="1"/>
</dbReference>
<dbReference type="SFLD" id="SFLDF00027">
    <property type="entry name" value="p-type_atpase"/>
    <property type="match status" value="1"/>
</dbReference>
<comment type="similarity">
    <text evidence="2 11">Belongs to the cation transport ATPase (P-type) (TC 3.A.3) family. Type IB subfamily.</text>
</comment>
<dbReference type="CDD" id="cd02094">
    <property type="entry name" value="P-type_ATPase_Cu-like"/>
    <property type="match status" value="1"/>
</dbReference>
<sequence length="735" mass="77892">MHCANCAAIVERAILKDVPGVSGVTVSLATEQAAVRFDPDQAGLANIAAAVNGAGYKAVLPGDGESETGDAEQQARELEYRQRRRELVAGIAFTLPLFVLSMWGMSPMLAGISSKPWYSWLLLALAAPVQFYTGMTFYRGGVRSLLGGAANMDLLVALGSSAAFFYSCAVLLFPASLGSHVYFETSAMIITLISLGKMLEARARGKASRAIRSLMELAPEEATLLGENGEERKVPARGLQPGDLVLVRPGERIPVDGEVVWGESSVDESMLTGEPMPVDKNVGQKVFGATVNNNGLLKVKASVAGAEGTLARIIQMVRNAQAGKAPIQRLADKVSAVFVPGMIAAALLVFFLWWLIGGQFVPALIRMVAVLVIACPCALGLATPIAVMVASGKGAMLGILFKSGEALENACHIDTVIFDKTGTLTRGRPVLEEWIPLHGDRDGQGLALAAGAESGSEHPLARAVVESARKKGLRISAPQEFISHTGRGVEALVEGRKVRVGRPEWHDNVEPLDGPALEIVQKYSAQGKTVAAAWVDGRPAGLIVISDLEKEQARPAVAEIEKLGLEPVLATGDQELAARYIASRVGIARVESGLFPGEKAELIQRYREQGRKVAFVGDGINDAPALARADVGIALGSGTDIAKETGDITLVGGDILGVARAIKLSRAAMRTIRQNLFWAFFYNIALIPVAAGALHKLDFLPLYLRDLHPALAAAAMAASSITVVLNSLRLSQKNF</sequence>
<dbReference type="InterPro" id="IPR001757">
    <property type="entry name" value="P_typ_ATPase"/>
</dbReference>
<dbReference type="InterPro" id="IPR023299">
    <property type="entry name" value="ATPase_P-typ_cyto_dom_N"/>
</dbReference>
<dbReference type="PROSITE" id="PS00154">
    <property type="entry name" value="ATPASE_E1_E2"/>
    <property type="match status" value="1"/>
</dbReference>
<dbReference type="InterPro" id="IPR023214">
    <property type="entry name" value="HAD_sf"/>
</dbReference>
<keyword evidence="10 11" id="KW-0472">Membrane</keyword>
<feature type="transmembrane region" description="Helical" evidence="11">
    <location>
        <begin position="707"/>
        <end position="728"/>
    </location>
</feature>
<feature type="transmembrane region" description="Helical" evidence="11">
    <location>
        <begin position="334"/>
        <end position="356"/>
    </location>
</feature>
<feature type="transmembrane region" description="Helical" evidence="11">
    <location>
        <begin position="676"/>
        <end position="695"/>
    </location>
</feature>
<dbReference type="SUPFAM" id="SSF81665">
    <property type="entry name" value="Calcium ATPase, transmembrane domain M"/>
    <property type="match status" value="1"/>
</dbReference>
<dbReference type="SUPFAM" id="SSF55008">
    <property type="entry name" value="HMA, heavy metal-associated domain"/>
    <property type="match status" value="1"/>
</dbReference>